<name>A0A0F3K632_9GAMM</name>
<accession>A0A0F3K632</accession>
<organism evidence="1 2">
    <name type="scientific">Luteibacter yeojuensis</name>
    <dbReference type="NCBI Taxonomy" id="345309"/>
    <lineage>
        <taxon>Bacteria</taxon>
        <taxon>Pseudomonadati</taxon>
        <taxon>Pseudomonadota</taxon>
        <taxon>Gammaproteobacteria</taxon>
        <taxon>Lysobacterales</taxon>
        <taxon>Rhodanobacteraceae</taxon>
        <taxon>Luteibacter</taxon>
    </lineage>
</organism>
<proteinExistence type="predicted"/>
<gene>
    <name evidence="1" type="ORF">VI08_18465</name>
</gene>
<dbReference type="RefSeq" id="WP_045831112.1">
    <property type="nucleotide sequence ID" value="NZ_JZRB01000056.1"/>
</dbReference>
<dbReference type="EMBL" id="JZRB01000056">
    <property type="protein sequence ID" value="KJV26462.1"/>
    <property type="molecule type" value="Genomic_DNA"/>
</dbReference>
<dbReference type="OrthoDB" id="9553362at2"/>
<evidence type="ECO:0000313" key="2">
    <source>
        <dbReference type="Proteomes" id="UP000033651"/>
    </source>
</evidence>
<dbReference type="AlphaFoldDB" id="A0A0F3K632"/>
<evidence type="ECO:0000313" key="1">
    <source>
        <dbReference type="EMBL" id="KJV26462.1"/>
    </source>
</evidence>
<keyword evidence="2" id="KW-1185">Reference proteome</keyword>
<dbReference type="Proteomes" id="UP000033651">
    <property type="component" value="Unassembled WGS sequence"/>
</dbReference>
<comment type="caution">
    <text evidence="1">The sequence shown here is derived from an EMBL/GenBank/DDBJ whole genome shotgun (WGS) entry which is preliminary data.</text>
</comment>
<reference evidence="1 2" key="1">
    <citation type="submission" date="2015-03" db="EMBL/GenBank/DDBJ databases">
        <title>Draft genome sequence of Luteibacter yeojuensis strain SU11.</title>
        <authorList>
            <person name="Sulaiman J."/>
            <person name="Priya K."/>
            <person name="Chan K.-G."/>
        </authorList>
    </citation>
    <scope>NUCLEOTIDE SEQUENCE [LARGE SCALE GENOMIC DNA]</scope>
    <source>
        <strain evidence="1 2">SU11</strain>
    </source>
</reference>
<dbReference type="PATRIC" id="fig|345309.4.peg.3502"/>
<protein>
    <submittedName>
        <fullName evidence="1">Uncharacterized protein</fullName>
    </submittedName>
</protein>
<sequence length="215" mass="23541">MQYSRYANDPAPAKGPEVFYGYCHDSRRMRMMDYDDFMSNLNTGYSSLYQPQPQSRQRGCHCHEQEDCSCNCCIQCADVVEYAYCGETRKVPITFDNDSRRERQITLQIGGFTTDGGRALPWKASLSDASLTLGPCSQKHLLVTVDIDCGQGNSVGTAANLAADARQGRGTVDSCTVGYARLAADGCLIRPLIIAIAVLPDHCRAHKVSCLCGCC</sequence>